<evidence type="ECO:0000259" key="2">
    <source>
        <dbReference type="Pfam" id="PF05678"/>
    </source>
</evidence>
<dbReference type="OMA" id="HDQHEET"/>
<dbReference type="STRING" id="4081.A0A3Q7FKA4"/>
<dbReference type="InParanoid" id="A0A3Q7FKA4"/>
<keyword evidence="4" id="KW-1185">Reference proteome</keyword>
<feature type="compositionally biased region" description="Low complexity" evidence="1">
    <location>
        <begin position="1"/>
        <end position="20"/>
    </location>
</feature>
<dbReference type="AlphaFoldDB" id="A0A3Q7FKA4"/>
<feature type="domain" description="VQ" evidence="2">
    <location>
        <begin position="59"/>
        <end position="80"/>
    </location>
</feature>
<evidence type="ECO:0000313" key="4">
    <source>
        <dbReference type="Proteomes" id="UP000004994"/>
    </source>
</evidence>
<accession>A0A3Q7FKA4</accession>
<sequence>MESYSSKIFSSSFSSSSSSFGGHDQHEETKEKPYLSSLHRVRSFPSRLINKKPIAPSPPIPPKIYRVEVVNFRQVVQMLTAAPEFQSHSNPTSIPAHSPEVAPPPPARDLSLTSLPSNNNINGGQWREFLPPSSSVVISNDEIPNESIIHAEEKYVGPQIAVPDGTIFGACGTTPLGVPQSPPPFVWCSSLLLSPDTLSTSMDTNTVL</sequence>
<dbReference type="Pfam" id="PF05678">
    <property type="entry name" value="VQ"/>
    <property type="match status" value="1"/>
</dbReference>
<dbReference type="PANTHER" id="PTHR34794">
    <property type="entry name" value="EXPRESSED PROTEIN"/>
    <property type="match status" value="1"/>
</dbReference>
<dbReference type="PaxDb" id="4081-Solyc02g064570.1.1"/>
<dbReference type="PANTHER" id="PTHR34794:SF4">
    <property type="entry name" value="VQ MOTIF-CONTAINING PROTEIN 29-LIKE"/>
    <property type="match status" value="1"/>
</dbReference>
<dbReference type="Gramene" id="Solyc02g064570.2.1">
    <property type="protein sequence ID" value="Solyc02g064570.2.1"/>
    <property type="gene ID" value="Solyc02g064570.2"/>
</dbReference>
<feature type="compositionally biased region" description="Basic and acidic residues" evidence="1">
    <location>
        <begin position="23"/>
        <end position="33"/>
    </location>
</feature>
<organism evidence="3">
    <name type="scientific">Solanum lycopersicum</name>
    <name type="common">Tomato</name>
    <name type="synonym">Lycopersicon esculentum</name>
    <dbReference type="NCBI Taxonomy" id="4081"/>
    <lineage>
        <taxon>Eukaryota</taxon>
        <taxon>Viridiplantae</taxon>
        <taxon>Streptophyta</taxon>
        <taxon>Embryophyta</taxon>
        <taxon>Tracheophyta</taxon>
        <taxon>Spermatophyta</taxon>
        <taxon>Magnoliopsida</taxon>
        <taxon>eudicotyledons</taxon>
        <taxon>Gunneridae</taxon>
        <taxon>Pentapetalae</taxon>
        <taxon>asterids</taxon>
        <taxon>lamiids</taxon>
        <taxon>Solanales</taxon>
        <taxon>Solanaceae</taxon>
        <taxon>Solanoideae</taxon>
        <taxon>Solaneae</taxon>
        <taxon>Solanum</taxon>
        <taxon>Solanum subgen. Lycopersicon</taxon>
    </lineage>
</organism>
<evidence type="ECO:0000256" key="1">
    <source>
        <dbReference type="SAM" id="MobiDB-lite"/>
    </source>
</evidence>
<feature type="region of interest" description="Disordered" evidence="1">
    <location>
        <begin position="1"/>
        <end position="37"/>
    </location>
</feature>
<dbReference type="FunCoup" id="A0A3Q7FKA4">
    <property type="interactions" value="5"/>
</dbReference>
<proteinExistence type="predicted"/>
<evidence type="ECO:0000313" key="3">
    <source>
        <dbReference type="EnsemblPlants" id="Solyc02g064570.2.1"/>
    </source>
</evidence>
<dbReference type="Proteomes" id="UP000004994">
    <property type="component" value="Chromosome 2"/>
</dbReference>
<dbReference type="EnsemblPlants" id="Solyc02g064570.2.1">
    <property type="protein sequence ID" value="Solyc02g064570.2.1"/>
    <property type="gene ID" value="Solyc02g064570.2"/>
</dbReference>
<reference evidence="3" key="2">
    <citation type="submission" date="2019-01" db="UniProtKB">
        <authorList>
            <consortium name="EnsemblPlants"/>
        </authorList>
    </citation>
    <scope>IDENTIFICATION</scope>
    <source>
        <strain evidence="3">cv. Heinz 1706</strain>
    </source>
</reference>
<feature type="region of interest" description="Disordered" evidence="1">
    <location>
        <begin position="84"/>
        <end position="108"/>
    </location>
</feature>
<dbReference type="InterPro" id="IPR008889">
    <property type="entry name" value="VQ"/>
</dbReference>
<protein>
    <recommendedName>
        <fullName evidence="2">VQ domain-containing protein</fullName>
    </recommendedName>
</protein>
<dbReference type="InterPro" id="IPR039610">
    <property type="entry name" value="VQ29"/>
</dbReference>
<reference evidence="3" key="1">
    <citation type="journal article" date="2012" name="Nature">
        <title>The tomato genome sequence provides insights into fleshy fruit evolution.</title>
        <authorList>
            <consortium name="Tomato Genome Consortium"/>
        </authorList>
    </citation>
    <scope>NUCLEOTIDE SEQUENCE [LARGE SCALE GENOMIC DNA]</scope>
    <source>
        <strain evidence="3">cv. Heinz 1706</strain>
    </source>
</reference>
<name>A0A3Q7FKA4_SOLLC</name>